<dbReference type="Proteomes" id="UP000031838">
    <property type="component" value="Chromosome 2"/>
</dbReference>
<dbReference type="KEGG" id="bgp:BGL_2c05200"/>
<accession>A0A0B6S2G6</accession>
<reference evidence="1 2" key="2">
    <citation type="journal article" date="2016" name="Appl. Microbiol. Biotechnol.">
        <title>Mutations improving production and secretion of extracellular lipase by Burkholderia glumae PG1.</title>
        <authorList>
            <person name="Knapp A."/>
            <person name="Voget S."/>
            <person name="Gao R."/>
            <person name="Zaburannyi N."/>
            <person name="Krysciak D."/>
            <person name="Breuer M."/>
            <person name="Hauer B."/>
            <person name="Streit W.R."/>
            <person name="Muller R."/>
            <person name="Daniel R."/>
            <person name="Jaeger K.E."/>
        </authorList>
    </citation>
    <scope>NUCLEOTIDE SEQUENCE [LARGE SCALE GENOMIC DNA]</scope>
    <source>
        <strain evidence="1 2">PG1</strain>
    </source>
</reference>
<dbReference type="AlphaFoldDB" id="A0A0B6S2G6"/>
<keyword evidence="2" id="KW-1185">Reference proteome</keyword>
<sequence length="154" mass="17258">MVSRRAIPARPPANQWAYRLHQSSYRQREAKTELLPLPRPIRDALSLEYHLQLEALHAGVGSLVALQILMRVVIATGILCEFGYGDVEGASYKDLEAIANQAFSSGIQGHFHFNHDAVRLFSKVLTTHDLQLEVAPVKVVDEVAKRLERYARSA</sequence>
<reference evidence="2" key="1">
    <citation type="submission" date="2011-03" db="EMBL/GenBank/DDBJ databases">
        <authorList>
            <person name="Voget S."/>
            <person name="Streit W.R."/>
            <person name="Jaeger K.E."/>
            <person name="Daniel R."/>
        </authorList>
    </citation>
    <scope>NUCLEOTIDE SEQUENCE [LARGE SCALE GENOMIC DNA]</scope>
    <source>
        <strain evidence="2">PG1</strain>
    </source>
</reference>
<protein>
    <recommendedName>
        <fullName evidence="3">Fis family transcriptional regulator</fullName>
    </recommendedName>
</protein>
<proteinExistence type="predicted"/>
<organism evidence="1 2">
    <name type="scientific">Burkholderia plantarii</name>
    <dbReference type="NCBI Taxonomy" id="41899"/>
    <lineage>
        <taxon>Bacteria</taxon>
        <taxon>Pseudomonadati</taxon>
        <taxon>Pseudomonadota</taxon>
        <taxon>Betaproteobacteria</taxon>
        <taxon>Burkholderiales</taxon>
        <taxon>Burkholderiaceae</taxon>
        <taxon>Burkholderia</taxon>
    </lineage>
</organism>
<dbReference type="HOGENOM" id="CLU_109720_2_0_4"/>
<evidence type="ECO:0000313" key="2">
    <source>
        <dbReference type="Proteomes" id="UP000031838"/>
    </source>
</evidence>
<name>A0A0B6S2G6_BURPL</name>
<dbReference type="RefSeq" id="WP_042627215.1">
    <property type="nucleotide sequence ID" value="NZ_CP002581.1"/>
</dbReference>
<evidence type="ECO:0008006" key="3">
    <source>
        <dbReference type="Google" id="ProtNLM"/>
    </source>
</evidence>
<evidence type="ECO:0000313" key="1">
    <source>
        <dbReference type="EMBL" id="AJK48604.1"/>
    </source>
</evidence>
<gene>
    <name evidence="1" type="ORF">BGL_2c05200</name>
</gene>
<dbReference type="EMBL" id="CP002581">
    <property type="protein sequence ID" value="AJK48604.1"/>
    <property type="molecule type" value="Genomic_DNA"/>
</dbReference>